<accession>A0ACC0W696</accession>
<proteinExistence type="predicted"/>
<protein>
    <submittedName>
        <fullName evidence="1">Uncharacterized protein</fullName>
    </submittedName>
</protein>
<organism evidence="1 2">
    <name type="scientific">Peronosclerospora sorghi</name>
    <dbReference type="NCBI Taxonomy" id="230839"/>
    <lineage>
        <taxon>Eukaryota</taxon>
        <taxon>Sar</taxon>
        <taxon>Stramenopiles</taxon>
        <taxon>Oomycota</taxon>
        <taxon>Peronosporomycetes</taxon>
        <taxon>Peronosporales</taxon>
        <taxon>Peronosporaceae</taxon>
        <taxon>Peronosclerospora</taxon>
    </lineage>
</organism>
<dbReference type="Proteomes" id="UP001163321">
    <property type="component" value="Chromosome 4"/>
</dbReference>
<name>A0ACC0W696_9STRA</name>
<evidence type="ECO:0000313" key="2">
    <source>
        <dbReference type="Proteomes" id="UP001163321"/>
    </source>
</evidence>
<dbReference type="EMBL" id="CM047583">
    <property type="protein sequence ID" value="KAI9913856.1"/>
    <property type="molecule type" value="Genomic_DNA"/>
</dbReference>
<sequence>MPLFNVVGLDSTVQSFISCLAILPWETQAYYEWALNAFQGMFPPGFVQPVISTDKDITPGNASASFLPGTVLILCVWHIEKNVLMQAKSHFADGGHAPFFLAASVRVM</sequence>
<evidence type="ECO:0000313" key="1">
    <source>
        <dbReference type="EMBL" id="KAI9913856.1"/>
    </source>
</evidence>
<gene>
    <name evidence="1" type="ORF">PsorP6_006116</name>
</gene>
<keyword evidence="2" id="KW-1185">Reference proteome</keyword>
<reference evidence="1 2" key="1">
    <citation type="journal article" date="2022" name="bioRxiv">
        <title>The genome of the oomycete Peronosclerospora sorghi, a cosmopolitan pathogen of maize and sorghum, is inflated with dispersed pseudogenes.</title>
        <authorList>
            <person name="Fletcher K."/>
            <person name="Martin F."/>
            <person name="Isakeit T."/>
            <person name="Cavanaugh K."/>
            <person name="Magill C."/>
            <person name="Michelmore R."/>
        </authorList>
    </citation>
    <scope>NUCLEOTIDE SEQUENCE [LARGE SCALE GENOMIC DNA]</scope>
    <source>
        <strain evidence="1">P6</strain>
    </source>
</reference>
<comment type="caution">
    <text evidence="1">The sequence shown here is derived from an EMBL/GenBank/DDBJ whole genome shotgun (WGS) entry which is preliminary data.</text>
</comment>